<dbReference type="STRING" id="1109443.G4U2E2"/>
<dbReference type="Proteomes" id="UP000007148">
    <property type="component" value="Unassembled WGS sequence"/>
</dbReference>
<reference evidence="2 3" key="1">
    <citation type="journal article" date="2011" name="PLoS Pathog.">
        <title>Endophytic Life Strategies Decoded by Genome and Transcriptome Analyses of the Mutualistic Root Symbiont Piriformospora indica.</title>
        <authorList>
            <person name="Zuccaro A."/>
            <person name="Lahrmann U."/>
            <person name="Guldener U."/>
            <person name="Langen G."/>
            <person name="Pfiffi S."/>
            <person name="Biedenkopf D."/>
            <person name="Wong P."/>
            <person name="Samans B."/>
            <person name="Grimm C."/>
            <person name="Basiewicz M."/>
            <person name="Murat C."/>
            <person name="Martin F."/>
            <person name="Kogel K.H."/>
        </authorList>
    </citation>
    <scope>NUCLEOTIDE SEQUENCE [LARGE SCALE GENOMIC DNA]</scope>
    <source>
        <strain evidence="2 3">DSM 11827</strain>
    </source>
</reference>
<dbReference type="AlphaFoldDB" id="G4U2E2"/>
<feature type="compositionally biased region" description="Low complexity" evidence="1">
    <location>
        <begin position="263"/>
        <end position="276"/>
    </location>
</feature>
<dbReference type="SUPFAM" id="SSF52266">
    <property type="entry name" value="SGNH hydrolase"/>
    <property type="match status" value="1"/>
</dbReference>
<dbReference type="InterPro" id="IPR036514">
    <property type="entry name" value="SGNH_hydro_sf"/>
</dbReference>
<dbReference type="InParanoid" id="G4U2E2"/>
<dbReference type="OrthoDB" id="1600564at2759"/>
<sequence>MAFDHSTSHRRTVFRASSWRGLSQTENWFILCFSLFVIHDSSCLTLSYSGDSYSSVNEDDDFLPKPTATHPLGTPEPFPGDPWTGDGPNWVGHLLLLLQPDAYAYQTTSTPGSPPPANARATPIRTRPLPPGSLRIYDYAKGGDTVLGLASQVRQKFLARHAKSVSWTAENSLFVLFIGINDLAETAFPARPMKQLFQLVNELYDAGARNFLFIDCPPIHRTPSADPDFGPDSTRYEDWNKMLFTHAKAFVTQHQDYTTARPSTSSDRTSFSASSSHPMPFSPVELPKGSSPAFSHRHTTSSASSNYSAQSTPGSTPSTPGLTPLSTPDGNGVLGDTSVFIFSAWNSLLSVLDYPEAYDFDSEDVDQAEGPIWMDNLHPTSKVHAVLAKHLYAFLADIK</sequence>
<proteinExistence type="predicted"/>
<evidence type="ECO:0000313" key="2">
    <source>
        <dbReference type="EMBL" id="CCA77763.1"/>
    </source>
</evidence>
<dbReference type="GO" id="GO:0016788">
    <property type="term" value="F:hydrolase activity, acting on ester bonds"/>
    <property type="evidence" value="ECO:0007669"/>
    <property type="project" value="InterPro"/>
</dbReference>
<evidence type="ECO:0000256" key="1">
    <source>
        <dbReference type="SAM" id="MobiDB-lite"/>
    </source>
</evidence>
<dbReference type="Pfam" id="PF00657">
    <property type="entry name" value="Lipase_GDSL"/>
    <property type="match status" value="1"/>
</dbReference>
<protein>
    <submittedName>
        <fullName evidence="2">Uncharacterized protein</fullName>
    </submittedName>
</protein>
<name>G4U2E2_SERID</name>
<dbReference type="eggNOG" id="ENOG502SIGC">
    <property type="taxonomic scope" value="Eukaryota"/>
</dbReference>
<evidence type="ECO:0000313" key="3">
    <source>
        <dbReference type="Proteomes" id="UP000007148"/>
    </source>
</evidence>
<dbReference type="EMBL" id="CAFZ01001869">
    <property type="protein sequence ID" value="CCA77763.1"/>
    <property type="molecule type" value="Genomic_DNA"/>
</dbReference>
<feature type="compositionally biased region" description="Low complexity" evidence="1">
    <location>
        <begin position="300"/>
        <end position="328"/>
    </location>
</feature>
<dbReference type="InterPro" id="IPR001087">
    <property type="entry name" value="GDSL"/>
</dbReference>
<dbReference type="HOGENOM" id="CLU_015101_4_1_1"/>
<keyword evidence="3" id="KW-1185">Reference proteome</keyword>
<dbReference type="Gene3D" id="3.40.50.1110">
    <property type="entry name" value="SGNH hydrolase"/>
    <property type="match status" value="1"/>
</dbReference>
<gene>
    <name evidence="2" type="ORF">PIIN_02985</name>
</gene>
<comment type="caution">
    <text evidence="2">The sequence shown here is derived from an EMBL/GenBank/DDBJ whole genome shotgun (WGS) entry which is preliminary data.</text>
</comment>
<accession>G4U2E2</accession>
<organism evidence="2 3">
    <name type="scientific">Serendipita indica (strain DSM 11827)</name>
    <name type="common">Root endophyte fungus</name>
    <name type="synonym">Piriformospora indica</name>
    <dbReference type="NCBI Taxonomy" id="1109443"/>
    <lineage>
        <taxon>Eukaryota</taxon>
        <taxon>Fungi</taxon>
        <taxon>Dikarya</taxon>
        <taxon>Basidiomycota</taxon>
        <taxon>Agaricomycotina</taxon>
        <taxon>Agaricomycetes</taxon>
        <taxon>Sebacinales</taxon>
        <taxon>Serendipitaceae</taxon>
        <taxon>Serendipita</taxon>
    </lineage>
</organism>
<feature type="region of interest" description="Disordered" evidence="1">
    <location>
        <begin position="255"/>
        <end position="329"/>
    </location>
</feature>